<dbReference type="EMBL" id="JAGPNK010000006">
    <property type="protein sequence ID" value="KAH7319727.1"/>
    <property type="molecule type" value="Genomic_DNA"/>
</dbReference>
<gene>
    <name evidence="4" type="ORF">B0I35DRAFT_429698</name>
</gene>
<feature type="chain" id="PRO_5035447030" evidence="2">
    <location>
        <begin position="23"/>
        <end position="540"/>
    </location>
</feature>
<evidence type="ECO:0000259" key="3">
    <source>
        <dbReference type="Pfam" id="PF00144"/>
    </source>
</evidence>
<dbReference type="OrthoDB" id="5946976at2759"/>
<dbReference type="Pfam" id="PF00144">
    <property type="entry name" value="Beta-lactamase"/>
    <property type="match status" value="1"/>
</dbReference>
<dbReference type="PANTHER" id="PTHR46825:SF9">
    <property type="entry name" value="BETA-LACTAMASE-RELATED DOMAIN-CONTAINING PROTEIN"/>
    <property type="match status" value="1"/>
</dbReference>
<sequence length="540" mass="60373">MGYFTRIANASSAALFLAVAAAQLIDQAPLAGSAGSNDPFSQEFKKQVEATMKHWKVPGFSIGVIDGEDIFTEGFGIATFPDTPATSETLWYGASTTKAHLGAVIAYLIDNQTYPELSRGWETPISSIIRDDFVLQDDWATQHITLEDAVTHRTGMSRHEGSSMREIDGRPAQPRDIVRNLRNLPMAYEPRVKYSYCNLMFVTLAHAVETLTGKWLGHTLKELIWEPLGMSSTFFSFEDAFAAPEHLAAGYVWDEQEKSFQTVPFMAGDENSGAGAIMSNVQDYAKWVKCLLHEAAPFPKEVHKDIRTPRMLAQLPADAFDVTLYGLGWMRTTYQGHVVYMHSGGMHAYGAFVAWLPEIKYGVVSFGNTALTSNAVEEILTWHLISEKLGIQADKRPDTVGKWTKFLSDRKTNSTEAAKQLYPHLPDHPLPLQVNISQLVGDYTNAGYGTLRLREQDHPDKAGEVILVADRPEMTWRYRLEFHHVSADNWMVGMSMPGILETDYSRAWFRIGADGKPAWLEYELSGSEMEDGVIKFDRVG</sequence>
<evidence type="ECO:0000313" key="5">
    <source>
        <dbReference type="Proteomes" id="UP000813444"/>
    </source>
</evidence>
<accession>A0A8K0SSP2</accession>
<dbReference type="AlphaFoldDB" id="A0A8K0SSP2"/>
<evidence type="ECO:0000256" key="1">
    <source>
        <dbReference type="ARBA" id="ARBA00038215"/>
    </source>
</evidence>
<dbReference type="InterPro" id="IPR012338">
    <property type="entry name" value="Beta-lactam/transpept-like"/>
</dbReference>
<dbReference type="InterPro" id="IPR001466">
    <property type="entry name" value="Beta-lactam-related"/>
</dbReference>
<dbReference type="Gene3D" id="3.40.710.10">
    <property type="entry name" value="DD-peptidase/beta-lactamase superfamily"/>
    <property type="match status" value="1"/>
</dbReference>
<evidence type="ECO:0000313" key="4">
    <source>
        <dbReference type="EMBL" id="KAH7319727.1"/>
    </source>
</evidence>
<proteinExistence type="inferred from homology"/>
<dbReference type="Proteomes" id="UP000813444">
    <property type="component" value="Unassembled WGS sequence"/>
</dbReference>
<dbReference type="SUPFAM" id="SSF56601">
    <property type="entry name" value="beta-lactamase/transpeptidase-like"/>
    <property type="match status" value="1"/>
</dbReference>
<feature type="domain" description="Beta-lactamase-related" evidence="3">
    <location>
        <begin position="45"/>
        <end position="371"/>
    </location>
</feature>
<reference evidence="4" key="1">
    <citation type="journal article" date="2021" name="Nat. Commun.">
        <title>Genetic determinants of endophytism in the Arabidopsis root mycobiome.</title>
        <authorList>
            <person name="Mesny F."/>
            <person name="Miyauchi S."/>
            <person name="Thiergart T."/>
            <person name="Pickel B."/>
            <person name="Atanasova L."/>
            <person name="Karlsson M."/>
            <person name="Huettel B."/>
            <person name="Barry K.W."/>
            <person name="Haridas S."/>
            <person name="Chen C."/>
            <person name="Bauer D."/>
            <person name="Andreopoulos W."/>
            <person name="Pangilinan J."/>
            <person name="LaButti K."/>
            <person name="Riley R."/>
            <person name="Lipzen A."/>
            <person name="Clum A."/>
            <person name="Drula E."/>
            <person name="Henrissat B."/>
            <person name="Kohler A."/>
            <person name="Grigoriev I.V."/>
            <person name="Martin F.M."/>
            <person name="Hacquard S."/>
        </authorList>
    </citation>
    <scope>NUCLEOTIDE SEQUENCE</scope>
    <source>
        <strain evidence="4">MPI-CAGE-CH-0235</strain>
    </source>
</reference>
<comment type="caution">
    <text evidence="4">The sequence shown here is derived from an EMBL/GenBank/DDBJ whole genome shotgun (WGS) entry which is preliminary data.</text>
</comment>
<keyword evidence="5" id="KW-1185">Reference proteome</keyword>
<comment type="similarity">
    <text evidence="1">Belongs to the peptidase S12 family.</text>
</comment>
<dbReference type="InterPro" id="IPR050491">
    <property type="entry name" value="AmpC-like"/>
</dbReference>
<feature type="signal peptide" evidence="2">
    <location>
        <begin position="1"/>
        <end position="22"/>
    </location>
</feature>
<evidence type="ECO:0000256" key="2">
    <source>
        <dbReference type="SAM" id="SignalP"/>
    </source>
</evidence>
<dbReference type="PANTHER" id="PTHR46825">
    <property type="entry name" value="D-ALANYL-D-ALANINE-CARBOXYPEPTIDASE/ENDOPEPTIDASE AMPH"/>
    <property type="match status" value="1"/>
</dbReference>
<protein>
    <submittedName>
        <fullName evidence="4">Penicillin-binding protein</fullName>
    </submittedName>
</protein>
<name>A0A8K0SSP2_9HYPO</name>
<organism evidence="4 5">
    <name type="scientific">Stachybotrys elegans</name>
    <dbReference type="NCBI Taxonomy" id="80388"/>
    <lineage>
        <taxon>Eukaryota</taxon>
        <taxon>Fungi</taxon>
        <taxon>Dikarya</taxon>
        <taxon>Ascomycota</taxon>
        <taxon>Pezizomycotina</taxon>
        <taxon>Sordariomycetes</taxon>
        <taxon>Hypocreomycetidae</taxon>
        <taxon>Hypocreales</taxon>
        <taxon>Stachybotryaceae</taxon>
        <taxon>Stachybotrys</taxon>
    </lineage>
</organism>
<keyword evidence="2" id="KW-0732">Signal</keyword>